<evidence type="ECO:0000256" key="2">
    <source>
        <dbReference type="ARBA" id="ARBA00004271"/>
    </source>
</evidence>
<reference evidence="17 18" key="1">
    <citation type="journal article" date="2023" name="G3 (Bethesda)">
        <title>A haplotype-resolved chromosome-scale genome for Quercus rubra L. provides insights into the genetics of adaptive traits for red oak species.</title>
        <authorList>
            <person name="Kapoor B."/>
            <person name="Jenkins J."/>
            <person name="Schmutz J."/>
            <person name="Zhebentyayeva T."/>
            <person name="Kuelheim C."/>
            <person name="Coggeshall M."/>
            <person name="Heim C."/>
            <person name="Lasky J.R."/>
            <person name="Leites L."/>
            <person name="Islam-Faridi N."/>
            <person name="Romero-Severson J."/>
            <person name="DeLeo V.L."/>
            <person name="Lucas S.M."/>
            <person name="Lazic D."/>
            <person name="Gailing O."/>
            <person name="Carlson J."/>
            <person name="Staton M."/>
        </authorList>
    </citation>
    <scope>NUCLEOTIDE SEQUENCE [LARGE SCALE GENOMIC DNA]</scope>
    <source>
        <strain evidence="17">Pseudo-F2</strain>
    </source>
</reference>
<dbReference type="InterPro" id="IPR002355">
    <property type="entry name" value="Cu_oxidase_Cu_BS"/>
</dbReference>
<dbReference type="InterPro" id="IPR045087">
    <property type="entry name" value="Cu-oxidase_fam"/>
</dbReference>
<keyword evidence="18" id="KW-1185">Reference proteome</keyword>
<dbReference type="PROSITE" id="PS00079">
    <property type="entry name" value="MULTICOPPER_OXIDASE1"/>
    <property type="match status" value="1"/>
</dbReference>
<feature type="domain" description="Plastocyanin-like" evidence="16">
    <location>
        <begin position="39"/>
        <end position="150"/>
    </location>
</feature>
<dbReference type="NCBIfam" id="TIGR03389">
    <property type="entry name" value="laccase"/>
    <property type="match status" value="1"/>
</dbReference>
<accession>A0AAN7FH93</accession>
<feature type="domain" description="Plastocyanin-like" evidence="14">
    <location>
        <begin position="164"/>
        <end position="316"/>
    </location>
</feature>
<evidence type="ECO:0000256" key="9">
    <source>
        <dbReference type="ARBA" id="ARBA00023002"/>
    </source>
</evidence>
<keyword evidence="11" id="KW-0325">Glycoprotein</keyword>
<feature type="signal peptide" evidence="13">
    <location>
        <begin position="1"/>
        <end position="28"/>
    </location>
</feature>
<dbReference type="Gene3D" id="2.60.40.420">
    <property type="entry name" value="Cupredoxins - blue copper proteins"/>
    <property type="match status" value="3"/>
</dbReference>
<evidence type="ECO:0000256" key="13">
    <source>
        <dbReference type="RuleBase" id="RU361119"/>
    </source>
</evidence>
<dbReference type="GO" id="GO:0048046">
    <property type="term" value="C:apoplast"/>
    <property type="evidence" value="ECO:0007669"/>
    <property type="project" value="UniProtKB-SubCell"/>
</dbReference>
<dbReference type="EC" id="1.10.3.2" evidence="4 13"/>
<evidence type="ECO:0000256" key="12">
    <source>
        <dbReference type="ARBA" id="ARBA00023185"/>
    </source>
</evidence>
<comment type="cofactor">
    <cofactor evidence="13">
        <name>Cu cation</name>
        <dbReference type="ChEBI" id="CHEBI:23378"/>
    </cofactor>
    <text evidence="13">Binds 4 Cu cations per monomer.</text>
</comment>
<evidence type="ECO:0000256" key="8">
    <source>
        <dbReference type="ARBA" id="ARBA00022737"/>
    </source>
</evidence>
<dbReference type="InterPro" id="IPR033138">
    <property type="entry name" value="Cu_oxidase_CS"/>
</dbReference>
<evidence type="ECO:0000256" key="5">
    <source>
        <dbReference type="ARBA" id="ARBA00022523"/>
    </source>
</evidence>
<dbReference type="PROSITE" id="PS00080">
    <property type="entry name" value="MULTICOPPER_OXIDASE2"/>
    <property type="match status" value="1"/>
</dbReference>
<evidence type="ECO:0000256" key="10">
    <source>
        <dbReference type="ARBA" id="ARBA00023008"/>
    </source>
</evidence>
<dbReference type="InterPro" id="IPR034289">
    <property type="entry name" value="CuRO_3_LCC"/>
</dbReference>
<dbReference type="Proteomes" id="UP001324115">
    <property type="component" value="Unassembled WGS sequence"/>
</dbReference>
<dbReference type="PANTHER" id="PTHR11709">
    <property type="entry name" value="MULTI-COPPER OXIDASE"/>
    <property type="match status" value="1"/>
</dbReference>
<evidence type="ECO:0000256" key="7">
    <source>
        <dbReference type="ARBA" id="ARBA00022723"/>
    </source>
</evidence>
<dbReference type="AlphaFoldDB" id="A0AAN7FH93"/>
<evidence type="ECO:0000313" key="17">
    <source>
        <dbReference type="EMBL" id="KAK4593508.1"/>
    </source>
</evidence>
<protein>
    <recommendedName>
        <fullName evidence="4 13">Laccase</fullName>
        <ecNumber evidence="4 13">1.10.3.2</ecNumber>
    </recommendedName>
    <alternativeName>
        <fullName evidence="13">Benzenediol:oxygen oxidoreductase</fullName>
    </alternativeName>
    <alternativeName>
        <fullName evidence="13">Diphenol oxidase</fullName>
    </alternativeName>
    <alternativeName>
        <fullName evidence="13">Urishiol oxidase</fullName>
    </alternativeName>
</protein>
<dbReference type="CDD" id="cd13897">
    <property type="entry name" value="CuRO_3_LCC_plant"/>
    <property type="match status" value="1"/>
</dbReference>
<dbReference type="Pfam" id="PF07732">
    <property type="entry name" value="Cu-oxidase_3"/>
    <property type="match status" value="1"/>
</dbReference>
<keyword evidence="12 13" id="KW-0439">Lignin degradation</keyword>
<dbReference type="CDD" id="cd13849">
    <property type="entry name" value="CuRO_1_LCC_plant"/>
    <property type="match status" value="1"/>
</dbReference>
<dbReference type="InterPro" id="IPR034288">
    <property type="entry name" value="CuRO_1_LCC"/>
</dbReference>
<comment type="subcellular location">
    <subcellularLocation>
        <location evidence="2 13">Secreted</location>
        <location evidence="2 13">Extracellular space</location>
        <location evidence="2 13">Apoplast</location>
    </subcellularLocation>
</comment>
<keyword evidence="6 13" id="KW-0964">Secreted</keyword>
<evidence type="ECO:0000313" key="18">
    <source>
        <dbReference type="Proteomes" id="UP001324115"/>
    </source>
</evidence>
<evidence type="ECO:0000259" key="14">
    <source>
        <dbReference type="Pfam" id="PF00394"/>
    </source>
</evidence>
<evidence type="ECO:0000256" key="11">
    <source>
        <dbReference type="ARBA" id="ARBA00023180"/>
    </source>
</evidence>
<evidence type="ECO:0000259" key="15">
    <source>
        <dbReference type="Pfam" id="PF07731"/>
    </source>
</evidence>
<dbReference type="EMBL" id="JAXUIC010000004">
    <property type="protein sequence ID" value="KAK4593508.1"/>
    <property type="molecule type" value="Genomic_DNA"/>
</dbReference>
<organism evidence="17 18">
    <name type="scientific">Quercus rubra</name>
    <name type="common">Northern red oak</name>
    <name type="synonym">Quercus borealis</name>
    <dbReference type="NCBI Taxonomy" id="3512"/>
    <lineage>
        <taxon>Eukaryota</taxon>
        <taxon>Viridiplantae</taxon>
        <taxon>Streptophyta</taxon>
        <taxon>Embryophyta</taxon>
        <taxon>Tracheophyta</taxon>
        <taxon>Spermatophyta</taxon>
        <taxon>Magnoliopsida</taxon>
        <taxon>eudicotyledons</taxon>
        <taxon>Gunneridae</taxon>
        <taxon>Pentapetalae</taxon>
        <taxon>rosids</taxon>
        <taxon>fabids</taxon>
        <taxon>Fagales</taxon>
        <taxon>Fagaceae</taxon>
        <taxon>Quercus</taxon>
    </lineage>
</organism>
<comment type="catalytic activity">
    <reaction evidence="1 13">
        <text>4 hydroquinone + O2 = 4 benzosemiquinone + 2 H2O</text>
        <dbReference type="Rhea" id="RHEA:11276"/>
        <dbReference type="ChEBI" id="CHEBI:15377"/>
        <dbReference type="ChEBI" id="CHEBI:15379"/>
        <dbReference type="ChEBI" id="CHEBI:17594"/>
        <dbReference type="ChEBI" id="CHEBI:17977"/>
        <dbReference type="EC" id="1.10.3.2"/>
    </reaction>
</comment>
<comment type="caution">
    <text evidence="17">The sequence shown here is derived from an EMBL/GenBank/DDBJ whole genome shotgun (WGS) entry which is preliminary data.</text>
</comment>
<proteinExistence type="inferred from homology"/>
<dbReference type="InterPro" id="IPR011706">
    <property type="entry name" value="Cu-oxidase_C"/>
</dbReference>
<dbReference type="GO" id="GO:0005507">
    <property type="term" value="F:copper ion binding"/>
    <property type="evidence" value="ECO:0007669"/>
    <property type="project" value="InterPro"/>
</dbReference>
<dbReference type="CDD" id="cd13875">
    <property type="entry name" value="CuRO_2_LCC_plant"/>
    <property type="match status" value="1"/>
</dbReference>
<feature type="domain" description="Plastocyanin-like" evidence="15">
    <location>
        <begin position="422"/>
        <end position="557"/>
    </location>
</feature>
<gene>
    <name evidence="17" type="ORF">RGQ29_017571</name>
</gene>
<keyword evidence="5 13" id="KW-0052">Apoplast</keyword>
<keyword evidence="8 13" id="KW-0677">Repeat</keyword>
<evidence type="ECO:0000259" key="16">
    <source>
        <dbReference type="Pfam" id="PF07732"/>
    </source>
</evidence>
<name>A0AAN7FH93_QUERU</name>
<feature type="chain" id="PRO_5042668295" description="Laccase" evidence="13">
    <location>
        <begin position="29"/>
        <end position="601"/>
    </location>
</feature>
<sequence length="601" mass="67290">MNFKNKELVVEFLGFLFLVAQCLCMVEGEIHFYDFVLREKNFTKMCNTESMLVANGSLPGPVIQVHKGDTVYVNVHNEGDYGVTVHWHGIMQPRNPWSDGPEYITQCPIEPGSNFTYEIIFSTEEGTLWWHAHSDWTRASVHGAIIILPTRGSTYPFPKPDEEEIVVLGSLYSGNLNAMLDADIRTGTDLPHSIAYTINGEPGDLCDCSKETTYRWMVDQGKTYLLRVVNAVVAADIFFAISQHNLTVVGMDGHYTKPITTSYITISPGQTMDLLLTANQSLGQYYMAARQFWSQSIQVSDFNQFNTTAILQYRGNYTIPSSPSFPKTLPLYKDVQSALKFTTRLRSLASKEHPINVPLNITTKMFITLSMNDLECRNTTCTAKEGENILAAGLNNISWSNPGIDILLAYYRNISGVYTTDFPDNPPSFFNFTGEDLPTSIALTELGTKVKVLNYNEAVEVVFQGTNLMAGAGIHPMHLHGYSFYVVGIGLGNFENETDPKGFNLVDPPEVNTFEVPKNGWLALRFIANNPGVWFWHCHLDRHMTWGMAGVFIVKNGDTVETSIRQPPAYLPSCRVPTRPRLQMSDGFEGKANESSFILLH</sequence>
<comment type="similarity">
    <text evidence="3 13">Belongs to the multicopper oxidase family.</text>
</comment>
<keyword evidence="13" id="KW-0732">Signal</keyword>
<evidence type="ECO:0000256" key="6">
    <source>
        <dbReference type="ARBA" id="ARBA00022525"/>
    </source>
</evidence>
<dbReference type="GO" id="GO:0052716">
    <property type="term" value="F:hydroquinone:oxygen oxidoreductase activity"/>
    <property type="evidence" value="ECO:0007669"/>
    <property type="project" value="UniProtKB-EC"/>
</dbReference>
<evidence type="ECO:0000256" key="1">
    <source>
        <dbReference type="ARBA" id="ARBA00000349"/>
    </source>
</evidence>
<comment type="function">
    <text evidence="13">Lignin degradation and detoxification of lignin-derived products.</text>
</comment>
<dbReference type="InterPro" id="IPR008972">
    <property type="entry name" value="Cupredoxin"/>
</dbReference>
<dbReference type="InterPro" id="IPR011707">
    <property type="entry name" value="Cu-oxidase-like_N"/>
</dbReference>
<dbReference type="InterPro" id="IPR017761">
    <property type="entry name" value="Laccase"/>
</dbReference>
<evidence type="ECO:0000256" key="4">
    <source>
        <dbReference type="ARBA" id="ARBA00012297"/>
    </source>
</evidence>
<dbReference type="InterPro" id="IPR001117">
    <property type="entry name" value="Cu-oxidase_2nd"/>
</dbReference>
<dbReference type="Pfam" id="PF07731">
    <property type="entry name" value="Cu-oxidase_2"/>
    <property type="match status" value="1"/>
</dbReference>
<dbReference type="Pfam" id="PF00394">
    <property type="entry name" value="Cu-oxidase"/>
    <property type="match status" value="1"/>
</dbReference>
<keyword evidence="10 13" id="KW-0186">Copper</keyword>
<dbReference type="PANTHER" id="PTHR11709:SF261">
    <property type="entry name" value="LACCASE"/>
    <property type="match status" value="1"/>
</dbReference>
<dbReference type="SUPFAM" id="SSF49503">
    <property type="entry name" value="Cupredoxins"/>
    <property type="match status" value="3"/>
</dbReference>
<keyword evidence="7 13" id="KW-0479">Metal-binding</keyword>
<dbReference type="GO" id="GO:0046274">
    <property type="term" value="P:lignin catabolic process"/>
    <property type="evidence" value="ECO:0007669"/>
    <property type="project" value="UniProtKB-KW"/>
</dbReference>
<evidence type="ECO:0000256" key="3">
    <source>
        <dbReference type="ARBA" id="ARBA00010609"/>
    </source>
</evidence>
<keyword evidence="9 13" id="KW-0560">Oxidoreductase</keyword>
<dbReference type="InterPro" id="IPR034285">
    <property type="entry name" value="CuRO_2_LCC"/>
</dbReference>